<dbReference type="Gene3D" id="1.20.1250.20">
    <property type="entry name" value="MFS general substrate transporter like domains"/>
    <property type="match status" value="2"/>
</dbReference>
<dbReference type="OrthoDB" id="9764596at2"/>
<evidence type="ECO:0000256" key="2">
    <source>
        <dbReference type="SAM" id="Phobius"/>
    </source>
</evidence>
<dbReference type="PATRIC" id="fig|1114963.3.peg.2174"/>
<dbReference type="InterPro" id="IPR039672">
    <property type="entry name" value="MFS_2"/>
</dbReference>
<comment type="caution">
    <text evidence="3">The sequence shown here is derived from an EMBL/GenBank/DDBJ whole genome shotgun (WGS) entry which is preliminary data.</text>
</comment>
<dbReference type="InterPro" id="IPR036259">
    <property type="entry name" value="MFS_trans_sf"/>
</dbReference>
<dbReference type="PANTHER" id="PTHR11328:SF24">
    <property type="entry name" value="MAJOR FACILITATOR SUPERFAMILY (MFS) PROFILE DOMAIN-CONTAINING PROTEIN"/>
    <property type="match status" value="1"/>
</dbReference>
<reference evidence="3 4" key="1">
    <citation type="journal article" date="2015" name="G3 (Bethesda)">
        <title>Insights into Ongoing Evolution of the Hexachlorocyclohexane Catabolic Pathway from Comparative Genomics of Ten Sphingomonadaceae Strains.</title>
        <authorList>
            <person name="Pearce S.L."/>
            <person name="Oakeshott J.G."/>
            <person name="Pandey G."/>
        </authorList>
    </citation>
    <scope>NUCLEOTIDE SEQUENCE [LARGE SCALE GENOMIC DNA]</scope>
    <source>
        <strain evidence="3 4">LL02</strain>
    </source>
</reference>
<feature type="transmembrane region" description="Helical" evidence="2">
    <location>
        <begin position="319"/>
        <end position="342"/>
    </location>
</feature>
<feature type="transmembrane region" description="Helical" evidence="2">
    <location>
        <begin position="178"/>
        <end position="198"/>
    </location>
</feature>
<evidence type="ECO:0000313" key="3">
    <source>
        <dbReference type="EMBL" id="KMS56698.1"/>
    </source>
</evidence>
<dbReference type="GO" id="GO:0015293">
    <property type="term" value="F:symporter activity"/>
    <property type="evidence" value="ECO:0007669"/>
    <property type="project" value="InterPro"/>
</dbReference>
<name>A0A0J7XZS9_9SPHN</name>
<feature type="transmembrane region" description="Helical" evidence="2">
    <location>
        <begin position="143"/>
        <end position="166"/>
    </location>
</feature>
<dbReference type="GO" id="GO:0008643">
    <property type="term" value="P:carbohydrate transport"/>
    <property type="evidence" value="ECO:0007669"/>
    <property type="project" value="InterPro"/>
</dbReference>
<keyword evidence="4" id="KW-1185">Reference proteome</keyword>
<feature type="transmembrane region" description="Helical" evidence="2">
    <location>
        <begin position="104"/>
        <end position="122"/>
    </location>
</feature>
<comment type="similarity">
    <text evidence="1">Belongs to the sodium:galactoside symporter (TC 2.A.2) family.</text>
</comment>
<organism evidence="3 4">
    <name type="scientific">Novosphingobium barchaimii LL02</name>
    <dbReference type="NCBI Taxonomy" id="1114963"/>
    <lineage>
        <taxon>Bacteria</taxon>
        <taxon>Pseudomonadati</taxon>
        <taxon>Pseudomonadota</taxon>
        <taxon>Alphaproteobacteria</taxon>
        <taxon>Sphingomonadales</taxon>
        <taxon>Sphingomonadaceae</taxon>
        <taxon>Novosphingobium</taxon>
    </lineage>
</organism>
<feature type="transmembrane region" description="Helical" evidence="2">
    <location>
        <begin position="363"/>
        <end position="386"/>
    </location>
</feature>
<dbReference type="PANTHER" id="PTHR11328">
    <property type="entry name" value="MAJOR FACILITATOR SUPERFAMILY DOMAIN-CONTAINING PROTEIN"/>
    <property type="match status" value="1"/>
</dbReference>
<dbReference type="Proteomes" id="UP000052268">
    <property type="component" value="Unassembled WGS sequence"/>
</dbReference>
<dbReference type="EMBL" id="JACU01000004">
    <property type="protein sequence ID" value="KMS56698.1"/>
    <property type="molecule type" value="Genomic_DNA"/>
</dbReference>
<sequence length="462" mass="49089">MKKSAYLGWAIGSFTSSALVSAVGLLHLRFMTDSLGITIGLAGMFTVLAKIYDAACDPLMGYLGDRTHTRFGKYRPYLLGGGLMAGLSMVMLFNVPGALSGTALWAWVVMTLLVFSTAYTVFRIPYLALGRAITTDFAERSKLMTFSVYGSSLGNMAATAAAPFLLSRIGSDRAGHGVVAVILGVLIAMGGVASFLLLREREAPEPAKAGEGSLREAFAALRRNRPFLCLIGFKLVLFSGLTVHMSAIPFYTRHVLGVADSTLGSIFLVQTLAMMGSQYLWVRLAARHGRRNALLGATALCAVAYFSWLFIPASHPEPYVHICALLSGTATGGVFLGLYTVLTDTMDYSRQLQGENRAGMLAGIFVMVEKGTAAFGTFVFSMAMAWVGFISSTGDGATTQPPGVRVGIMAALSLVPALAAVGAALIMLRYRIPGEAGPDVRKSASNAPVIKNENPVINKTVY</sequence>
<evidence type="ECO:0008006" key="5">
    <source>
        <dbReference type="Google" id="ProtNLM"/>
    </source>
</evidence>
<accession>A0A0J7XZS9</accession>
<evidence type="ECO:0000256" key="1">
    <source>
        <dbReference type="ARBA" id="ARBA00009617"/>
    </source>
</evidence>
<feature type="transmembrane region" description="Helical" evidence="2">
    <location>
        <begin position="406"/>
        <end position="428"/>
    </location>
</feature>
<feature type="transmembrane region" description="Helical" evidence="2">
    <location>
        <begin position="227"/>
        <end position="251"/>
    </location>
</feature>
<keyword evidence="2" id="KW-0812">Transmembrane</keyword>
<dbReference type="Pfam" id="PF13347">
    <property type="entry name" value="MFS_2"/>
    <property type="match status" value="1"/>
</dbReference>
<dbReference type="RefSeq" id="WP_059151403.1">
    <property type="nucleotide sequence ID" value="NZ_KQ130453.1"/>
</dbReference>
<feature type="transmembrane region" description="Helical" evidence="2">
    <location>
        <begin position="34"/>
        <end position="55"/>
    </location>
</feature>
<keyword evidence="2" id="KW-1133">Transmembrane helix</keyword>
<feature type="transmembrane region" description="Helical" evidence="2">
    <location>
        <begin position="263"/>
        <end position="282"/>
    </location>
</feature>
<protein>
    <recommendedName>
        <fullName evidence="5">MFS transporter</fullName>
    </recommendedName>
</protein>
<feature type="transmembrane region" description="Helical" evidence="2">
    <location>
        <begin position="76"/>
        <end position="98"/>
    </location>
</feature>
<proteinExistence type="inferred from homology"/>
<dbReference type="GO" id="GO:0005886">
    <property type="term" value="C:plasma membrane"/>
    <property type="evidence" value="ECO:0007669"/>
    <property type="project" value="TreeGrafter"/>
</dbReference>
<dbReference type="SUPFAM" id="SSF103473">
    <property type="entry name" value="MFS general substrate transporter"/>
    <property type="match status" value="1"/>
</dbReference>
<feature type="transmembrane region" description="Helical" evidence="2">
    <location>
        <begin position="294"/>
        <end position="313"/>
    </location>
</feature>
<dbReference type="AlphaFoldDB" id="A0A0J7XZS9"/>
<gene>
    <name evidence="3" type="ORF">V474_16700</name>
</gene>
<evidence type="ECO:0000313" key="4">
    <source>
        <dbReference type="Proteomes" id="UP000052268"/>
    </source>
</evidence>
<keyword evidence="2" id="KW-0472">Membrane</keyword>
<feature type="transmembrane region" description="Helical" evidence="2">
    <location>
        <begin position="7"/>
        <end position="28"/>
    </location>
</feature>